<sequence>MPRFSFCLRSADHEEVDEIELPNARAAEREALRASSDLIRELDCNPDPCWRWDLEVLDDSRNRILHLHFAADREEGSSIIIR</sequence>
<dbReference type="AlphaFoldDB" id="A0A506U5B9"/>
<evidence type="ECO:0000313" key="3">
    <source>
        <dbReference type="Proteomes" id="UP000320314"/>
    </source>
</evidence>
<evidence type="ECO:0000259" key="1">
    <source>
        <dbReference type="Pfam" id="PF21834"/>
    </source>
</evidence>
<proteinExistence type="predicted"/>
<comment type="caution">
    <text evidence="2">The sequence shown here is derived from an EMBL/GenBank/DDBJ whole genome shotgun (WGS) entry which is preliminary data.</text>
</comment>
<accession>A0A506U5B9</accession>
<gene>
    <name evidence="2" type="ORF">FJU11_07545</name>
</gene>
<dbReference type="InterPro" id="IPR054189">
    <property type="entry name" value="DUF6894"/>
</dbReference>
<feature type="domain" description="DUF6894" evidence="1">
    <location>
        <begin position="3"/>
        <end position="70"/>
    </location>
</feature>
<reference evidence="2 3" key="1">
    <citation type="submission" date="2019-06" db="EMBL/GenBank/DDBJ databases">
        <authorList>
            <person name="Li M."/>
        </authorList>
    </citation>
    <scope>NUCLEOTIDE SEQUENCE [LARGE SCALE GENOMIC DNA]</scope>
    <source>
        <strain evidence="2 3">BGMRC6574</strain>
    </source>
</reference>
<organism evidence="2 3">
    <name type="scientific">Pararhizobium mangrovi</name>
    <dbReference type="NCBI Taxonomy" id="2590452"/>
    <lineage>
        <taxon>Bacteria</taxon>
        <taxon>Pseudomonadati</taxon>
        <taxon>Pseudomonadota</taxon>
        <taxon>Alphaproteobacteria</taxon>
        <taxon>Hyphomicrobiales</taxon>
        <taxon>Rhizobiaceae</taxon>
        <taxon>Rhizobium/Agrobacterium group</taxon>
        <taxon>Pararhizobium</taxon>
    </lineage>
</organism>
<dbReference type="Pfam" id="PF21834">
    <property type="entry name" value="DUF6894"/>
    <property type="match status" value="1"/>
</dbReference>
<protein>
    <recommendedName>
        <fullName evidence="1">DUF6894 domain-containing protein</fullName>
    </recommendedName>
</protein>
<dbReference type="OrthoDB" id="7575967at2"/>
<dbReference type="Proteomes" id="UP000320314">
    <property type="component" value="Unassembled WGS sequence"/>
</dbReference>
<dbReference type="EMBL" id="VHLH01000011">
    <property type="protein sequence ID" value="TPW29553.1"/>
    <property type="molecule type" value="Genomic_DNA"/>
</dbReference>
<dbReference type="RefSeq" id="WP_141166430.1">
    <property type="nucleotide sequence ID" value="NZ_VHLH01000011.1"/>
</dbReference>
<name>A0A506U5B9_9HYPH</name>
<keyword evidence="3" id="KW-1185">Reference proteome</keyword>
<evidence type="ECO:0000313" key="2">
    <source>
        <dbReference type="EMBL" id="TPW29553.1"/>
    </source>
</evidence>